<dbReference type="SUPFAM" id="SSF55073">
    <property type="entry name" value="Nucleotide cyclase"/>
    <property type="match status" value="1"/>
</dbReference>
<evidence type="ECO:0000313" key="10">
    <source>
        <dbReference type="Proteomes" id="UP000664940"/>
    </source>
</evidence>
<dbReference type="InterPro" id="IPR029787">
    <property type="entry name" value="Nucleotide_cyclase"/>
</dbReference>
<dbReference type="InterPro" id="IPR018297">
    <property type="entry name" value="A/G_cyclase_CS"/>
</dbReference>
<proteinExistence type="inferred from homology"/>
<reference evidence="9 10" key="1">
    <citation type="journal article" date="2020" name="Nature">
        <title>Six reference-quality genomes reveal evolution of bat adaptations.</title>
        <authorList>
            <person name="Jebb D."/>
            <person name="Huang Z."/>
            <person name="Pippel M."/>
            <person name="Hughes G.M."/>
            <person name="Lavrichenko K."/>
            <person name="Devanna P."/>
            <person name="Winkler S."/>
            <person name="Jermiin L.S."/>
            <person name="Skirmuntt E.C."/>
            <person name="Katzourakis A."/>
            <person name="Burkitt-Gray L."/>
            <person name="Ray D.A."/>
            <person name="Sullivan K.A.M."/>
            <person name="Roscito J.G."/>
            <person name="Kirilenko B.M."/>
            <person name="Davalos L.M."/>
            <person name="Corthals A.P."/>
            <person name="Power M.L."/>
            <person name="Jones G."/>
            <person name="Ransome R.D."/>
            <person name="Dechmann D.K.N."/>
            <person name="Locatelli A.G."/>
            <person name="Puechmaille S.J."/>
            <person name="Fedrigo O."/>
            <person name="Jarvis E.D."/>
            <person name="Hiller M."/>
            <person name="Vernes S.C."/>
            <person name="Myers E.W."/>
            <person name="Teeling E.C."/>
        </authorList>
    </citation>
    <scope>NUCLEOTIDE SEQUENCE [LARGE SCALE GENOMIC DNA]</scope>
    <source>
        <strain evidence="9">Bat1K_MPI-CBG_1</strain>
    </source>
</reference>
<dbReference type="SMART" id="SM00044">
    <property type="entry name" value="CYCc"/>
    <property type="match status" value="1"/>
</dbReference>
<dbReference type="GO" id="GO:0004383">
    <property type="term" value="F:guanylate cyclase activity"/>
    <property type="evidence" value="ECO:0007669"/>
    <property type="project" value="TreeGrafter"/>
</dbReference>
<comment type="subcellular location">
    <subcellularLocation>
        <location evidence="1">Membrane</location>
    </subcellularLocation>
</comment>
<dbReference type="Gene3D" id="3.30.70.1230">
    <property type="entry name" value="Nucleotide cyclase"/>
    <property type="match status" value="1"/>
</dbReference>
<dbReference type="EMBL" id="JABVXQ010000015">
    <property type="protein sequence ID" value="KAF6075332.1"/>
    <property type="molecule type" value="Genomic_DNA"/>
</dbReference>
<organism evidence="9 10">
    <name type="scientific">Phyllostomus discolor</name>
    <name type="common">pale spear-nosed bat</name>
    <dbReference type="NCBI Taxonomy" id="89673"/>
    <lineage>
        <taxon>Eukaryota</taxon>
        <taxon>Metazoa</taxon>
        <taxon>Chordata</taxon>
        <taxon>Craniata</taxon>
        <taxon>Vertebrata</taxon>
        <taxon>Euteleostomi</taxon>
        <taxon>Mammalia</taxon>
        <taxon>Eutheria</taxon>
        <taxon>Laurasiatheria</taxon>
        <taxon>Chiroptera</taxon>
        <taxon>Yangochiroptera</taxon>
        <taxon>Phyllostomidae</taxon>
        <taxon>Phyllostominae</taxon>
        <taxon>Phyllostomus</taxon>
    </lineage>
</organism>
<evidence type="ECO:0000256" key="2">
    <source>
        <dbReference type="ARBA" id="ARBA00022692"/>
    </source>
</evidence>
<accession>A0A833YJJ3</accession>
<dbReference type="InterPro" id="IPR001054">
    <property type="entry name" value="A/G_cyclase"/>
</dbReference>
<evidence type="ECO:0000313" key="9">
    <source>
        <dbReference type="EMBL" id="KAF6075332.1"/>
    </source>
</evidence>
<evidence type="ECO:0000256" key="5">
    <source>
        <dbReference type="ARBA" id="ARBA00023136"/>
    </source>
</evidence>
<dbReference type="Pfam" id="PF00211">
    <property type="entry name" value="Guanylate_cyc"/>
    <property type="match status" value="1"/>
</dbReference>
<dbReference type="PANTHER" id="PTHR11920">
    <property type="entry name" value="GUANYLYL CYCLASE"/>
    <property type="match status" value="1"/>
</dbReference>
<dbReference type="CDD" id="cd07302">
    <property type="entry name" value="CHD"/>
    <property type="match status" value="1"/>
</dbReference>
<dbReference type="PROSITE" id="PS00452">
    <property type="entry name" value="GUANYLATE_CYCLASE_1"/>
    <property type="match status" value="1"/>
</dbReference>
<evidence type="ECO:0000256" key="1">
    <source>
        <dbReference type="ARBA" id="ARBA00004370"/>
    </source>
</evidence>
<dbReference type="PANTHER" id="PTHR11920:SF300">
    <property type="entry name" value="ATRIAL NATRIURETIC PEPTIDE RECEPTOR 1"/>
    <property type="match status" value="1"/>
</dbReference>
<name>A0A833YJJ3_9CHIR</name>
<keyword evidence="9" id="KW-0675">Receptor</keyword>
<dbReference type="GO" id="GO:0001653">
    <property type="term" value="F:peptide receptor activity"/>
    <property type="evidence" value="ECO:0007669"/>
    <property type="project" value="TreeGrafter"/>
</dbReference>
<comment type="similarity">
    <text evidence="7">Belongs to the adenylyl cyclase class-4/guanylyl cyclase family.</text>
</comment>
<comment type="caution">
    <text evidence="9">The sequence shown here is derived from an EMBL/GenBank/DDBJ whole genome shotgun (WGS) entry which is preliminary data.</text>
</comment>
<dbReference type="GO" id="GO:0035556">
    <property type="term" value="P:intracellular signal transduction"/>
    <property type="evidence" value="ECO:0007669"/>
    <property type="project" value="InterPro"/>
</dbReference>
<dbReference type="GO" id="GO:0004016">
    <property type="term" value="F:adenylate cyclase activity"/>
    <property type="evidence" value="ECO:0007669"/>
    <property type="project" value="TreeGrafter"/>
</dbReference>
<gene>
    <name evidence="9" type="ORF">HJG60_013980</name>
</gene>
<keyword evidence="4" id="KW-1133">Transmembrane helix</keyword>
<dbReference type="GO" id="GO:0007168">
    <property type="term" value="P:receptor guanylyl cyclase signaling pathway"/>
    <property type="evidence" value="ECO:0007669"/>
    <property type="project" value="TreeGrafter"/>
</dbReference>
<evidence type="ECO:0000256" key="6">
    <source>
        <dbReference type="ARBA" id="ARBA00023239"/>
    </source>
</evidence>
<evidence type="ECO:0000256" key="7">
    <source>
        <dbReference type="RuleBase" id="RU000405"/>
    </source>
</evidence>
<keyword evidence="2" id="KW-0812">Transmembrane</keyword>
<dbReference type="InterPro" id="IPR050401">
    <property type="entry name" value="Cyclic_nucleotide_synthase"/>
</dbReference>
<dbReference type="GO" id="GO:0005886">
    <property type="term" value="C:plasma membrane"/>
    <property type="evidence" value="ECO:0007669"/>
    <property type="project" value="TreeGrafter"/>
</dbReference>
<dbReference type="AlphaFoldDB" id="A0A833YJJ3"/>
<protein>
    <submittedName>
        <fullName evidence="9">Natriuretic peptide receptor 1</fullName>
    </submittedName>
</protein>
<evidence type="ECO:0000256" key="3">
    <source>
        <dbReference type="ARBA" id="ARBA00022741"/>
    </source>
</evidence>
<dbReference type="PROSITE" id="PS50125">
    <property type="entry name" value="GUANYLATE_CYCLASE_2"/>
    <property type="match status" value="1"/>
</dbReference>
<keyword evidence="5" id="KW-0472">Membrane</keyword>
<feature type="domain" description="Guanylate cyclase" evidence="8">
    <location>
        <begin position="1"/>
        <end position="79"/>
    </location>
</feature>
<keyword evidence="6 7" id="KW-0456">Lyase</keyword>
<evidence type="ECO:0000259" key="8">
    <source>
        <dbReference type="PROSITE" id="PS50125"/>
    </source>
</evidence>
<dbReference type="GO" id="GO:0000166">
    <property type="term" value="F:nucleotide binding"/>
    <property type="evidence" value="ECO:0007669"/>
    <property type="project" value="UniProtKB-KW"/>
</dbReference>
<sequence>MVVSGLPVRNGRLHAREVARMALALLDAVSSFRIRHRPQEQLRLRIGIHTGPVCAGVVGLKMPRYCLFGDTVNTASRMESNGEALKIHLSSETKAVLEEFGGFELELRGDVEMKGKGKVRTYWLLGERGNSTRG</sequence>
<keyword evidence="3" id="KW-0547">Nucleotide-binding</keyword>
<evidence type="ECO:0000256" key="4">
    <source>
        <dbReference type="ARBA" id="ARBA00022989"/>
    </source>
</evidence>
<dbReference type="Proteomes" id="UP000664940">
    <property type="component" value="Unassembled WGS sequence"/>
</dbReference>